<feature type="region of interest" description="Disordered" evidence="1">
    <location>
        <begin position="1"/>
        <end position="50"/>
    </location>
</feature>
<feature type="transmembrane region" description="Helical" evidence="2">
    <location>
        <begin position="230"/>
        <end position="250"/>
    </location>
</feature>
<reference evidence="4 5" key="1">
    <citation type="submission" date="2019-01" db="EMBL/GenBank/DDBJ databases">
        <title>Genome sequencing of strain 2JSPR-7.</title>
        <authorList>
            <person name="Heo J."/>
            <person name="Kim S.-J."/>
            <person name="Kim J.-S."/>
            <person name="Hong S.-B."/>
            <person name="Kwon S.-W."/>
        </authorList>
    </citation>
    <scope>NUCLEOTIDE SEQUENCE [LARGE SCALE GENOMIC DNA]</scope>
    <source>
        <strain evidence="4 5">2JSPR-7</strain>
    </source>
</reference>
<keyword evidence="2" id="KW-0472">Membrane</keyword>
<feature type="transmembrane region" description="Helical" evidence="2">
    <location>
        <begin position="256"/>
        <end position="277"/>
    </location>
</feature>
<proteinExistence type="predicted"/>
<evidence type="ECO:0000256" key="1">
    <source>
        <dbReference type="SAM" id="MobiDB-lite"/>
    </source>
</evidence>
<feature type="domain" description="YdbS-like PH" evidence="3">
    <location>
        <begin position="116"/>
        <end position="194"/>
    </location>
</feature>
<dbReference type="Pfam" id="PF03703">
    <property type="entry name" value="bPH_2"/>
    <property type="match status" value="1"/>
</dbReference>
<name>A0A4P6EJD4_9MICO</name>
<dbReference type="Proteomes" id="UP000291758">
    <property type="component" value="Chromosome"/>
</dbReference>
<dbReference type="OrthoDB" id="3190163at2"/>
<dbReference type="PANTHER" id="PTHR34473">
    <property type="entry name" value="UPF0699 TRANSMEMBRANE PROTEIN YDBS"/>
    <property type="match status" value="1"/>
</dbReference>
<keyword evidence="5" id="KW-1185">Reference proteome</keyword>
<dbReference type="PANTHER" id="PTHR34473:SF2">
    <property type="entry name" value="UPF0699 TRANSMEMBRANE PROTEIN YDBT"/>
    <property type="match status" value="1"/>
</dbReference>
<evidence type="ECO:0000256" key="2">
    <source>
        <dbReference type="SAM" id="Phobius"/>
    </source>
</evidence>
<dbReference type="InterPro" id="IPR005182">
    <property type="entry name" value="YdbS-like_PH"/>
</dbReference>
<dbReference type="EMBL" id="CP035495">
    <property type="protein sequence ID" value="QAY62604.1"/>
    <property type="molecule type" value="Genomic_DNA"/>
</dbReference>
<dbReference type="AlphaFoldDB" id="A0A4P6EJD4"/>
<evidence type="ECO:0000313" key="4">
    <source>
        <dbReference type="EMBL" id="QAY62604.1"/>
    </source>
</evidence>
<organism evidence="4 5">
    <name type="scientific">Xylanimonas allomyrinae</name>
    <dbReference type="NCBI Taxonomy" id="2509459"/>
    <lineage>
        <taxon>Bacteria</taxon>
        <taxon>Bacillati</taxon>
        <taxon>Actinomycetota</taxon>
        <taxon>Actinomycetes</taxon>
        <taxon>Micrococcales</taxon>
        <taxon>Promicromonosporaceae</taxon>
        <taxon>Xylanimonas</taxon>
    </lineage>
</organism>
<feature type="compositionally biased region" description="Low complexity" evidence="1">
    <location>
        <begin position="22"/>
        <end position="37"/>
    </location>
</feature>
<dbReference type="RefSeq" id="WP_129202893.1">
    <property type="nucleotide sequence ID" value="NZ_CP035495.1"/>
</dbReference>
<dbReference type="KEGG" id="xyl:ET495_04305"/>
<evidence type="ECO:0000313" key="5">
    <source>
        <dbReference type="Proteomes" id="UP000291758"/>
    </source>
</evidence>
<gene>
    <name evidence="4" type="ORF">ET495_04305</name>
</gene>
<keyword evidence="2" id="KW-0812">Transmembrane</keyword>
<sequence length="318" mass="33268">MSVPPGPKHTSAVTPPEESVTPDAPGAAPSGIAAPAEPAVPPADDPRWRRTHPASALVDNAGRVGIAAFFLLREARAALSDGVSLAGLLSGGFWRWGVVAGVAGAAMMIGADLVAWRHRWFLVGDDAVHLRSGRARRTVRSVRLDRIQSADLVRPVAARLFGLWGLRAEVADDGERAVALTYLRREDVFAVRARLLGQAQRDGEQCGQEPEPVVAVPASRAWRAVRRSPAVWGAAVGALWTLGAGVGAWAGGGSAGVVGTVLLAGTAGVAGVARAGWAVVERSVRFRVGYDGQSLSLRHGVAETHRRTLAPGASRRSR</sequence>
<evidence type="ECO:0000259" key="3">
    <source>
        <dbReference type="Pfam" id="PF03703"/>
    </source>
</evidence>
<protein>
    <submittedName>
        <fullName evidence="4">PH domain-containing protein</fullName>
    </submittedName>
</protein>
<keyword evidence="2" id="KW-1133">Transmembrane helix</keyword>
<feature type="transmembrane region" description="Helical" evidence="2">
    <location>
        <begin position="93"/>
        <end position="115"/>
    </location>
</feature>
<accession>A0A4P6EJD4</accession>